<dbReference type="InterPro" id="IPR010569">
    <property type="entry name" value="Myotubularin-like_Pase_dom"/>
</dbReference>
<dbReference type="Pfam" id="PF06602">
    <property type="entry name" value="Myotub-related"/>
    <property type="match status" value="2"/>
</dbReference>
<feature type="region of interest" description="Disordered" evidence="3">
    <location>
        <begin position="1151"/>
        <end position="1181"/>
    </location>
</feature>
<feature type="compositionally biased region" description="Basic residues" evidence="3">
    <location>
        <begin position="1213"/>
        <end position="1222"/>
    </location>
</feature>
<feature type="domain" description="Rho-GAP" evidence="4">
    <location>
        <begin position="399"/>
        <end position="605"/>
    </location>
</feature>
<dbReference type="GO" id="GO:0004438">
    <property type="term" value="F:phosphatidylinositol-3-phosphate phosphatase activity"/>
    <property type="evidence" value="ECO:0007669"/>
    <property type="project" value="TreeGrafter"/>
</dbReference>
<protein>
    <submittedName>
        <fullName evidence="6">Uncharacterized protein</fullName>
    </submittedName>
</protein>
<dbReference type="PANTHER" id="PTHR10807">
    <property type="entry name" value="MYOTUBULARIN-RELATED"/>
    <property type="match status" value="1"/>
</dbReference>
<dbReference type="GO" id="GO:0007165">
    <property type="term" value="P:signal transduction"/>
    <property type="evidence" value="ECO:0007669"/>
    <property type="project" value="InterPro"/>
</dbReference>
<organism evidence="6 7">
    <name type="scientific">Heterostelium pallidum (strain ATCC 26659 / Pp 5 / PN500)</name>
    <name type="common">Cellular slime mold</name>
    <name type="synonym">Polysphondylium pallidum</name>
    <dbReference type="NCBI Taxonomy" id="670386"/>
    <lineage>
        <taxon>Eukaryota</taxon>
        <taxon>Amoebozoa</taxon>
        <taxon>Evosea</taxon>
        <taxon>Eumycetozoa</taxon>
        <taxon>Dictyostelia</taxon>
        <taxon>Acytosteliales</taxon>
        <taxon>Acytosteliaceae</taxon>
        <taxon>Heterostelium</taxon>
    </lineage>
</organism>
<dbReference type="GO" id="GO:0046856">
    <property type="term" value="P:phosphatidylinositol dephosphorylation"/>
    <property type="evidence" value="ECO:0007669"/>
    <property type="project" value="TreeGrafter"/>
</dbReference>
<dbReference type="InterPro" id="IPR029021">
    <property type="entry name" value="Prot-tyrosine_phosphatase-like"/>
</dbReference>
<feature type="compositionally biased region" description="Low complexity" evidence="3">
    <location>
        <begin position="57"/>
        <end position="68"/>
    </location>
</feature>
<feature type="region of interest" description="Disordered" evidence="3">
    <location>
        <begin position="838"/>
        <end position="921"/>
    </location>
</feature>
<feature type="region of interest" description="Disordered" evidence="3">
    <location>
        <begin position="1202"/>
        <end position="1222"/>
    </location>
</feature>
<accession>D3BFV6</accession>
<dbReference type="Gene3D" id="2.30.29.30">
    <property type="entry name" value="Pleckstrin-homology domain (PH domain)/Phosphotyrosine-binding domain (PTB)"/>
    <property type="match status" value="1"/>
</dbReference>
<dbReference type="InterPro" id="IPR000198">
    <property type="entry name" value="RhoGAP_dom"/>
</dbReference>
<evidence type="ECO:0000313" key="7">
    <source>
        <dbReference type="Proteomes" id="UP000001396"/>
    </source>
</evidence>
<feature type="compositionally biased region" description="Polar residues" evidence="3">
    <location>
        <begin position="981"/>
        <end position="992"/>
    </location>
</feature>
<dbReference type="PANTHER" id="PTHR10807:SF128">
    <property type="entry name" value="PHOSPHATIDYLINOSITOL-3,5-BISPHOSPHATE 3-PHOSPHATASE"/>
    <property type="match status" value="1"/>
</dbReference>
<dbReference type="PROSITE" id="PS51339">
    <property type="entry name" value="PPASE_MYOTUBULARIN"/>
    <property type="match status" value="1"/>
</dbReference>
<dbReference type="GO" id="GO:0005737">
    <property type="term" value="C:cytoplasm"/>
    <property type="evidence" value="ECO:0007669"/>
    <property type="project" value="TreeGrafter"/>
</dbReference>
<evidence type="ECO:0000259" key="5">
    <source>
        <dbReference type="PROSITE" id="PS51339"/>
    </source>
</evidence>
<dbReference type="SUPFAM" id="SSF48350">
    <property type="entry name" value="GTPase activation domain, GAP"/>
    <property type="match status" value="1"/>
</dbReference>
<evidence type="ECO:0000256" key="2">
    <source>
        <dbReference type="ARBA" id="ARBA00022468"/>
    </source>
</evidence>
<dbReference type="SUPFAM" id="SSF50729">
    <property type="entry name" value="PH domain-like"/>
    <property type="match status" value="1"/>
</dbReference>
<feature type="region of interest" description="Disordered" evidence="3">
    <location>
        <begin position="323"/>
        <end position="349"/>
    </location>
</feature>
<reference evidence="6 7" key="1">
    <citation type="journal article" date="2011" name="Genome Res.">
        <title>Phylogeny-wide analysis of social amoeba genomes highlights ancient origins for complex intercellular communication.</title>
        <authorList>
            <person name="Heidel A.J."/>
            <person name="Lawal H.M."/>
            <person name="Felder M."/>
            <person name="Schilde C."/>
            <person name="Helps N.R."/>
            <person name="Tunggal B."/>
            <person name="Rivero F."/>
            <person name="John U."/>
            <person name="Schleicher M."/>
            <person name="Eichinger L."/>
            <person name="Platzer M."/>
            <person name="Noegel A.A."/>
            <person name="Schaap P."/>
            <person name="Gloeckner G."/>
        </authorList>
    </citation>
    <scope>NUCLEOTIDE SEQUENCE [LARGE SCALE GENOMIC DNA]</scope>
    <source>
        <strain evidence="7">ATCC 26659 / Pp 5 / PN500</strain>
    </source>
</reference>
<proteinExistence type="inferred from homology"/>
<feature type="region of interest" description="Disordered" evidence="3">
    <location>
        <begin position="208"/>
        <end position="250"/>
    </location>
</feature>
<feature type="compositionally biased region" description="Basic and acidic residues" evidence="3">
    <location>
        <begin position="17"/>
        <end position="47"/>
    </location>
</feature>
<comment type="caution">
    <text evidence="6">The sequence shown here is derived from an EMBL/GenBank/DDBJ whole genome shotgun (WGS) entry which is preliminary data.</text>
</comment>
<feature type="domain" description="Myotubularin phosphatase" evidence="5">
    <location>
        <begin position="764"/>
        <end position="1222"/>
    </location>
</feature>
<dbReference type="AlphaFoldDB" id="D3BFV6"/>
<dbReference type="InterPro" id="IPR030564">
    <property type="entry name" value="Myotubularin"/>
</dbReference>
<dbReference type="Gene3D" id="1.10.555.10">
    <property type="entry name" value="Rho GTPase activation protein"/>
    <property type="match status" value="1"/>
</dbReference>
<dbReference type="InParanoid" id="D3BFV6"/>
<feature type="compositionally biased region" description="Polar residues" evidence="3">
    <location>
        <begin position="69"/>
        <end position="102"/>
    </location>
</feature>
<dbReference type="GeneID" id="31362888"/>
<dbReference type="PROSITE" id="PS50238">
    <property type="entry name" value="RHOGAP"/>
    <property type="match status" value="1"/>
</dbReference>
<dbReference type="InterPro" id="IPR011993">
    <property type="entry name" value="PH-like_dom_sf"/>
</dbReference>
<dbReference type="GO" id="GO:0016020">
    <property type="term" value="C:membrane"/>
    <property type="evidence" value="ECO:0007669"/>
    <property type="project" value="TreeGrafter"/>
</dbReference>
<keyword evidence="2" id="KW-0343">GTPase activation</keyword>
<feature type="region of interest" description="Disordered" evidence="3">
    <location>
        <begin position="262"/>
        <end position="307"/>
    </location>
</feature>
<feature type="region of interest" description="Disordered" evidence="3">
    <location>
        <begin position="956"/>
        <end position="1000"/>
    </location>
</feature>
<dbReference type="STRING" id="670386.D3BFV6"/>
<feature type="compositionally biased region" description="Low complexity" evidence="3">
    <location>
        <begin position="1159"/>
        <end position="1181"/>
    </location>
</feature>
<feature type="region of interest" description="Disordered" evidence="3">
    <location>
        <begin position="1"/>
        <end position="163"/>
    </location>
</feature>
<evidence type="ECO:0000259" key="4">
    <source>
        <dbReference type="PROSITE" id="PS50238"/>
    </source>
</evidence>
<evidence type="ECO:0000313" key="6">
    <source>
        <dbReference type="EMBL" id="EFA79716.1"/>
    </source>
</evidence>
<dbReference type="CDD" id="cd00159">
    <property type="entry name" value="RhoGAP"/>
    <property type="match status" value="1"/>
</dbReference>
<feature type="compositionally biased region" description="Low complexity" evidence="3">
    <location>
        <begin position="848"/>
        <end position="896"/>
    </location>
</feature>
<dbReference type="Pfam" id="PF00620">
    <property type="entry name" value="RhoGAP"/>
    <property type="match status" value="1"/>
</dbReference>
<feature type="compositionally biased region" description="Low complexity" evidence="3">
    <location>
        <begin position="103"/>
        <end position="162"/>
    </location>
</feature>
<keyword evidence="7" id="KW-1185">Reference proteome</keyword>
<feature type="compositionally biased region" description="Low complexity" evidence="3">
    <location>
        <begin position="334"/>
        <end position="349"/>
    </location>
</feature>
<dbReference type="SUPFAM" id="SSF52799">
    <property type="entry name" value="(Phosphotyrosine protein) phosphatases II"/>
    <property type="match status" value="1"/>
</dbReference>
<dbReference type="RefSeq" id="XP_020431837.1">
    <property type="nucleotide sequence ID" value="XM_020578242.1"/>
</dbReference>
<dbReference type="EMBL" id="ADBJ01000032">
    <property type="protein sequence ID" value="EFA79716.1"/>
    <property type="molecule type" value="Genomic_DNA"/>
</dbReference>
<evidence type="ECO:0000256" key="3">
    <source>
        <dbReference type="SAM" id="MobiDB-lite"/>
    </source>
</evidence>
<dbReference type="Proteomes" id="UP000001396">
    <property type="component" value="Unassembled WGS sequence"/>
</dbReference>
<gene>
    <name evidence="6" type="ORF">PPL_07407</name>
</gene>
<evidence type="ECO:0000256" key="1">
    <source>
        <dbReference type="ARBA" id="ARBA00007471"/>
    </source>
</evidence>
<feature type="compositionally biased region" description="Low complexity" evidence="3">
    <location>
        <begin position="219"/>
        <end position="250"/>
    </location>
</feature>
<feature type="compositionally biased region" description="Polar residues" evidence="3">
    <location>
        <begin position="208"/>
        <end position="218"/>
    </location>
</feature>
<feature type="compositionally biased region" description="Low complexity" evidence="3">
    <location>
        <begin position="956"/>
        <end position="977"/>
    </location>
</feature>
<feature type="compositionally biased region" description="Polar residues" evidence="3">
    <location>
        <begin position="1"/>
        <end position="12"/>
    </location>
</feature>
<dbReference type="SMART" id="SM00324">
    <property type="entry name" value="RhoGAP"/>
    <property type="match status" value="1"/>
</dbReference>
<feature type="compositionally biased region" description="Low complexity" evidence="3">
    <location>
        <begin position="270"/>
        <end position="301"/>
    </location>
</feature>
<comment type="similarity">
    <text evidence="1">Belongs to the protein-tyrosine phosphatase family. Non-receptor class myotubularin subfamily.</text>
</comment>
<name>D3BFV6_HETP5</name>
<dbReference type="GO" id="GO:0005096">
    <property type="term" value="F:GTPase activator activity"/>
    <property type="evidence" value="ECO:0007669"/>
    <property type="project" value="UniProtKB-KW"/>
</dbReference>
<dbReference type="InterPro" id="IPR008936">
    <property type="entry name" value="Rho_GTPase_activation_prot"/>
</dbReference>
<sequence>MSTFNLFSNNNGIGDGMTKKDKDKEKKDKKEKKDREKSEKKLKREPSKPTMFPRFFSSKSNNSGNNNNIQQSPAINSTAMNHSQSYEEMSITNSASNSNTDLSESSTNNTNINNPTTSTTTNSESYPIQNDNNNNINNNGDLNYNNNNTNNNNTNNNNNNNNVSYSLSGITSVGGGRLNHVATITNGTVSATYMNNTYKLQSTITESDNSIDSVNQTPQSSISTSSSSSSLRSSSANSLNQRSSSFSSQQSNTFAIPFTKLTQSTDMPTNNNNNNKNVILNSSNDSSNNNSSSSNNNSNRSTLKKSSNKIKKIYNSLRFTLRGGEKSSSHPYQSSGVNDLSSSSGSIGHMTKSSSQFDFAVPLPLFDQQFPSIIQFINSQNSSSSSNNNNSNDNLYFGVPLAHLSKRQDNGTGLPILVEKCISFLEGYVNVEALFKNKFDMQKVQSLKHQFDTVGDANFFYPEHQDPNDVAALLIEFISSLPDELLNIELYQAVISHTNALKSEYGGYWDIQYMVSKLQREARETVQRLLAFLKQLVSHSPSPQTCLDQLSALFTPLLVNHKSHLILQPATNILIERFEDLFIDNDNRPTTLASEFIMLQIEKVLIPSNNLRIVNDQKSSLEVTGWETGTLYVTNYRLMWIKTEDDSGHYLLPEDYDRNKQEMHIKPYQIEIVLTSSIKWEHVGKSSSSSSSSSKSSKSNKIQSFIYLLYCKDMRFQYFAFPDDFNMDRFNLILAYYMNPVSDFGRFFAFVNQEILTTEENQEGWEIYCPTKEAARQKIDLTKEWKIFNFTNKESISPKRVVLPNRVGEELLQSYAKKKIPVFSWIHPYRRSMLFRPSVQSGAPPPSIGGSLTSSGGISMSTTNASVQSLQGSTQGVSSLGGSLSSSTEEGSLQQSPHKKRSALDKTFSPRTLNKSLSSKNKKDISFTKLPTSTTILTDSVDIMLYQQFVNSDNVGSSNNNGGGSPSLLSQSGNNSPVFGSAQSGNSSSMHTPPSPGGKRRVEASIVFTNKLDINFVSVYDQFKLNSNIVFLGVAPREEVEQHWFELYRSINMFDGSSEAWRSIEESGWVESVRQLIEGSARISTILEEGTSVLVKPSIESNLHTFDVARLTSIVQVMLDPYYRTLNGFMTLIEKEWVQYNFPFLNNQSQANGSGGSGNSSSPNTTPSLSGSISGSGSSSIDQQDVLAPCALCQQQQTLVVPASHLPDDRTRGVVHRQQPHS</sequence>